<dbReference type="PROSITE" id="PS50222">
    <property type="entry name" value="EF_HAND_2"/>
    <property type="match status" value="1"/>
</dbReference>
<evidence type="ECO:0000313" key="3">
    <source>
        <dbReference type="EMBL" id="JAB61037.1"/>
    </source>
</evidence>
<dbReference type="SUPFAM" id="SSF47473">
    <property type="entry name" value="EF-hand"/>
    <property type="match status" value="1"/>
</dbReference>
<dbReference type="PROSITE" id="PS00018">
    <property type="entry name" value="EF_HAND_1"/>
    <property type="match status" value="1"/>
</dbReference>
<accession>V5GHD8</accession>
<sequence>MADTDCASESASSVGDEERVRRLFQACDGNGDGYIDSQDLLAICRELSLEDSLDELMLQLGADSQGRISYEQFLQRRLALRPEIDALKSSNKDNISDNSQGKLDRWEWDSGARDMSPVPKSIVKSTEKYTEDEFKVSFFIYIDNNKYINRASLKYSSN</sequence>
<feature type="domain" description="EF-hand" evidence="2">
    <location>
        <begin position="15"/>
        <end position="50"/>
    </location>
</feature>
<dbReference type="AlphaFoldDB" id="V5GHD8"/>
<evidence type="ECO:0000256" key="1">
    <source>
        <dbReference type="ARBA" id="ARBA00022837"/>
    </source>
</evidence>
<protein>
    <submittedName>
        <fullName evidence="3">Rab11 family-interacting protein 4</fullName>
    </submittedName>
</protein>
<dbReference type="Gene3D" id="1.10.238.10">
    <property type="entry name" value="EF-hand"/>
    <property type="match status" value="1"/>
</dbReference>
<dbReference type="KEGG" id="agb:108913275"/>
<dbReference type="OrthoDB" id="6256369at2759"/>
<name>V5GHD8_ANOGL</name>
<dbReference type="GO" id="GO:0005509">
    <property type="term" value="F:calcium ion binding"/>
    <property type="evidence" value="ECO:0007669"/>
    <property type="project" value="InterPro"/>
</dbReference>
<reference evidence="3" key="1">
    <citation type="submission" date="2013-07" db="EMBL/GenBank/DDBJ databases">
        <title>Midgut Transcriptome Profiling of Anoplphora glabripennis, a Lignocellulose Degrading, Wood-Boring Cerambycid.</title>
        <authorList>
            <person name="Scully E.D."/>
            <person name="Hoover K."/>
            <person name="Carlson J.E."/>
            <person name="Tien M."/>
            <person name="Geib S.M."/>
        </authorList>
    </citation>
    <scope>NUCLEOTIDE SEQUENCE</scope>
</reference>
<proteinExistence type="predicted"/>
<dbReference type="InterPro" id="IPR018247">
    <property type="entry name" value="EF_Hand_1_Ca_BS"/>
</dbReference>
<dbReference type="EMBL" id="GALX01007429">
    <property type="protein sequence ID" value="JAB61037.1"/>
    <property type="molecule type" value="Transcribed_RNA"/>
</dbReference>
<dbReference type="Pfam" id="PF13499">
    <property type="entry name" value="EF-hand_7"/>
    <property type="match status" value="1"/>
</dbReference>
<organism evidence="3">
    <name type="scientific">Anoplophora glabripennis</name>
    <name type="common">Asian longhorn beetle</name>
    <name type="synonym">Anoplophora nobilis</name>
    <dbReference type="NCBI Taxonomy" id="217634"/>
    <lineage>
        <taxon>Eukaryota</taxon>
        <taxon>Metazoa</taxon>
        <taxon>Ecdysozoa</taxon>
        <taxon>Arthropoda</taxon>
        <taxon>Hexapoda</taxon>
        <taxon>Insecta</taxon>
        <taxon>Pterygota</taxon>
        <taxon>Neoptera</taxon>
        <taxon>Endopterygota</taxon>
        <taxon>Coleoptera</taxon>
        <taxon>Polyphaga</taxon>
        <taxon>Cucujiformia</taxon>
        <taxon>Chrysomeloidea</taxon>
        <taxon>Cerambycidae</taxon>
        <taxon>Lamiinae</taxon>
        <taxon>Lamiini</taxon>
        <taxon>Anoplophora</taxon>
    </lineage>
</organism>
<gene>
    <name evidence="3" type="primary">RFIP4</name>
</gene>
<dbReference type="InterPro" id="IPR011992">
    <property type="entry name" value="EF-hand-dom_pair"/>
</dbReference>
<dbReference type="GeneID" id="108913275"/>
<evidence type="ECO:0000259" key="2">
    <source>
        <dbReference type="PROSITE" id="PS50222"/>
    </source>
</evidence>
<dbReference type="InterPro" id="IPR002048">
    <property type="entry name" value="EF_hand_dom"/>
</dbReference>
<keyword evidence="1" id="KW-0106">Calcium</keyword>
<dbReference type="SMART" id="SM00054">
    <property type="entry name" value="EFh"/>
    <property type="match status" value="2"/>
</dbReference>